<evidence type="ECO:0000256" key="3">
    <source>
        <dbReference type="SAM" id="Phobius"/>
    </source>
</evidence>
<dbReference type="InterPro" id="IPR000073">
    <property type="entry name" value="AB_hydrolase_1"/>
</dbReference>
<keyword evidence="1 5" id="KW-0378">Hydrolase</keyword>
<dbReference type="Gene3D" id="3.40.50.1820">
    <property type="entry name" value="alpha/beta hydrolase"/>
    <property type="match status" value="1"/>
</dbReference>
<organism evidence="5 6">
    <name type="scientific">Rhizophagus clarus</name>
    <dbReference type="NCBI Taxonomy" id="94130"/>
    <lineage>
        <taxon>Eukaryota</taxon>
        <taxon>Fungi</taxon>
        <taxon>Fungi incertae sedis</taxon>
        <taxon>Mucoromycota</taxon>
        <taxon>Glomeromycotina</taxon>
        <taxon>Glomeromycetes</taxon>
        <taxon>Glomerales</taxon>
        <taxon>Glomeraceae</taxon>
        <taxon>Rhizophagus</taxon>
    </lineage>
</organism>
<accession>A0A8H3QKI6</accession>
<evidence type="ECO:0000313" key="6">
    <source>
        <dbReference type="Proteomes" id="UP000615446"/>
    </source>
</evidence>
<keyword evidence="3" id="KW-1133">Transmembrane helix</keyword>
<comment type="caution">
    <text evidence="5">The sequence shown here is derived from an EMBL/GenBank/DDBJ whole genome shotgun (WGS) entry which is preliminary data.</text>
</comment>
<feature type="transmembrane region" description="Helical" evidence="3">
    <location>
        <begin position="14"/>
        <end position="33"/>
    </location>
</feature>
<keyword evidence="3" id="KW-0812">Transmembrane</keyword>
<dbReference type="PANTHER" id="PTHR43329">
    <property type="entry name" value="EPOXIDE HYDROLASE"/>
    <property type="match status" value="1"/>
</dbReference>
<dbReference type="GO" id="GO:0016787">
    <property type="term" value="F:hydrolase activity"/>
    <property type="evidence" value="ECO:0007669"/>
    <property type="project" value="UniProtKB-KW"/>
</dbReference>
<dbReference type="EMBL" id="BLAL01000061">
    <property type="protein sequence ID" value="GES82507.1"/>
    <property type="molecule type" value="Genomic_DNA"/>
</dbReference>
<feature type="domain" description="AB hydrolase-1" evidence="4">
    <location>
        <begin position="88"/>
        <end position="137"/>
    </location>
</feature>
<comment type="similarity">
    <text evidence="2">Belongs to the AB hydrolase superfamily. Epoxide hydrolase family.</text>
</comment>
<keyword evidence="3" id="KW-0472">Membrane</keyword>
<proteinExistence type="inferred from homology"/>
<evidence type="ECO:0000313" key="5">
    <source>
        <dbReference type="EMBL" id="GES82507.1"/>
    </source>
</evidence>
<gene>
    <name evidence="5" type="ORF">RCL2_000970900</name>
</gene>
<reference evidence="5" key="1">
    <citation type="submission" date="2019-10" db="EMBL/GenBank/DDBJ databases">
        <title>Conservation and host-specific expression of non-tandemly repeated heterogenous ribosome RNA gene in arbuscular mycorrhizal fungi.</title>
        <authorList>
            <person name="Maeda T."/>
            <person name="Kobayashi Y."/>
            <person name="Nakagawa T."/>
            <person name="Ezawa T."/>
            <person name="Yamaguchi K."/>
            <person name="Bino T."/>
            <person name="Nishimoto Y."/>
            <person name="Shigenobu S."/>
            <person name="Kawaguchi M."/>
        </authorList>
    </citation>
    <scope>NUCLEOTIDE SEQUENCE</scope>
    <source>
        <strain evidence="5">HR1</strain>
    </source>
</reference>
<sequence>MLNLHEIENIAKLMFDYSLGVFWLIFLVFIPLLKDIIIKRKDVFTVKDRSTSYESRLYTECSDFVKHKTLTIEGKIFHYVEVGDVSKPLILFLHGFPQFWYAWRYQLRGLQDMDYHLVAIDMRGTGRNYKPRDVHHYKAIPKMQRPVPHTQTCLDKATALNYIGGDEFAVAKISQVSDFAVYSYITPVAPVIQDPIVVSRLLSSHQSISLTSAMDVDLPDIVSNPLPTFSSGKNRFINHRYAEIKYLQHPHLRCSGQRKYQTVCLCIALNSFTIASFDSSCWTYTLAHNVKAFKLIRTNKGERLLLGYFEKYDDYVKALHATFTLDNAEN</sequence>
<dbReference type="AlphaFoldDB" id="A0A8H3QKI6"/>
<dbReference type="SUPFAM" id="SSF53474">
    <property type="entry name" value="alpha/beta-Hydrolases"/>
    <property type="match status" value="1"/>
</dbReference>
<dbReference type="OrthoDB" id="408373at2759"/>
<name>A0A8H3QKI6_9GLOM</name>
<evidence type="ECO:0000256" key="1">
    <source>
        <dbReference type="ARBA" id="ARBA00022801"/>
    </source>
</evidence>
<evidence type="ECO:0000259" key="4">
    <source>
        <dbReference type="Pfam" id="PF00561"/>
    </source>
</evidence>
<dbReference type="PRINTS" id="PR00412">
    <property type="entry name" value="EPOXHYDRLASE"/>
</dbReference>
<evidence type="ECO:0000256" key="2">
    <source>
        <dbReference type="ARBA" id="ARBA00038334"/>
    </source>
</evidence>
<dbReference type="InterPro" id="IPR029058">
    <property type="entry name" value="AB_hydrolase_fold"/>
</dbReference>
<dbReference type="InterPro" id="IPR000639">
    <property type="entry name" value="Epox_hydrolase-like"/>
</dbReference>
<dbReference type="Pfam" id="PF00561">
    <property type="entry name" value="Abhydrolase_1"/>
    <property type="match status" value="1"/>
</dbReference>
<dbReference type="Proteomes" id="UP000615446">
    <property type="component" value="Unassembled WGS sequence"/>
</dbReference>
<protein>
    <submittedName>
        <fullName evidence="5">Epoxide hydrolase 4-like</fullName>
    </submittedName>
</protein>